<dbReference type="RefSeq" id="WP_204466746.1">
    <property type="nucleotide sequence ID" value="NZ_JAFBCV010000008.1"/>
</dbReference>
<dbReference type="Gene3D" id="3.30.1360.40">
    <property type="match status" value="1"/>
</dbReference>
<dbReference type="InterPro" id="IPR029000">
    <property type="entry name" value="Cyclophilin-like_dom_sf"/>
</dbReference>
<accession>A0ABS2SYK5</accession>
<dbReference type="Gene3D" id="2.40.100.10">
    <property type="entry name" value="Cyclophilin-like"/>
    <property type="match status" value="1"/>
</dbReference>
<dbReference type="EMBL" id="JAFBCV010000008">
    <property type="protein sequence ID" value="MBM7839514.1"/>
    <property type="molecule type" value="Genomic_DNA"/>
</dbReference>
<dbReference type="InterPro" id="IPR010016">
    <property type="entry name" value="PxpB"/>
</dbReference>
<keyword evidence="1" id="KW-0547">Nucleotide-binding</keyword>
<evidence type="ECO:0000313" key="6">
    <source>
        <dbReference type="Proteomes" id="UP001179280"/>
    </source>
</evidence>
<dbReference type="PANTHER" id="PTHR34698:SF2">
    <property type="entry name" value="5-OXOPROLINASE SUBUNIT B"/>
    <property type="match status" value="1"/>
</dbReference>
<evidence type="ECO:0000256" key="2">
    <source>
        <dbReference type="ARBA" id="ARBA00022801"/>
    </source>
</evidence>
<evidence type="ECO:0000313" key="5">
    <source>
        <dbReference type="EMBL" id="MBM7839514.1"/>
    </source>
</evidence>
<keyword evidence="3" id="KW-0067">ATP-binding</keyword>
<gene>
    <name evidence="5" type="ORF">JOC54_002794</name>
</gene>
<organism evidence="5 6">
    <name type="scientific">Shouchella xiaoxiensis</name>
    <dbReference type="NCBI Taxonomy" id="766895"/>
    <lineage>
        <taxon>Bacteria</taxon>
        <taxon>Bacillati</taxon>
        <taxon>Bacillota</taxon>
        <taxon>Bacilli</taxon>
        <taxon>Bacillales</taxon>
        <taxon>Bacillaceae</taxon>
        <taxon>Shouchella</taxon>
    </lineage>
</organism>
<dbReference type="Pfam" id="PF02682">
    <property type="entry name" value="CT_C_D"/>
    <property type="match status" value="1"/>
</dbReference>
<comment type="caution">
    <text evidence="5">The sequence shown here is derived from an EMBL/GenBank/DDBJ whole genome shotgun (WGS) entry which is preliminary data.</text>
</comment>
<sequence>MMKPAFTRLSENALSVQFGEKADQQTFKTIQQFVQQLKIEPFNGLIEIVPGYTNVVLFFDPFVITRTSTESLTEALTKQVSPYLGVEEKQGATSLRRIPVCYDESLAPDLLSLAEAKGFSVEEVIHRHTEATYLVHMIGFAPGFPFLGGMNNSLATPRKSKPRARVAAGSVGIAGGQTGIYPTETPGGWQLIGQTPLVLFDLSKEQPSLLRAGDHVQFEAISLTSFKQIKAGEPWESM</sequence>
<proteinExistence type="predicted"/>
<reference evidence="5" key="1">
    <citation type="submission" date="2021-01" db="EMBL/GenBank/DDBJ databases">
        <title>Genomic Encyclopedia of Type Strains, Phase IV (KMG-IV): sequencing the most valuable type-strain genomes for metagenomic binning, comparative biology and taxonomic classification.</title>
        <authorList>
            <person name="Goeker M."/>
        </authorList>
    </citation>
    <scope>NUCLEOTIDE SEQUENCE</scope>
    <source>
        <strain evidence="5">DSM 21943</strain>
    </source>
</reference>
<keyword evidence="2" id="KW-0378">Hydrolase</keyword>
<keyword evidence="6" id="KW-1185">Reference proteome</keyword>
<evidence type="ECO:0000256" key="1">
    <source>
        <dbReference type="ARBA" id="ARBA00022741"/>
    </source>
</evidence>
<evidence type="ECO:0000256" key="3">
    <source>
        <dbReference type="ARBA" id="ARBA00022840"/>
    </source>
</evidence>
<dbReference type="PANTHER" id="PTHR34698">
    <property type="entry name" value="5-OXOPROLINASE SUBUNIT B"/>
    <property type="match status" value="1"/>
</dbReference>
<feature type="domain" description="Carboxyltransferase" evidence="4">
    <location>
        <begin position="4"/>
        <end position="210"/>
    </location>
</feature>
<protein>
    <submittedName>
        <fullName evidence="5">Inhibitor of KinA</fullName>
    </submittedName>
</protein>
<dbReference type="SUPFAM" id="SSF50891">
    <property type="entry name" value="Cyclophilin-like"/>
    <property type="match status" value="1"/>
</dbReference>
<dbReference type="Proteomes" id="UP001179280">
    <property type="component" value="Unassembled WGS sequence"/>
</dbReference>
<name>A0ABS2SYK5_9BACI</name>
<dbReference type="InterPro" id="IPR003833">
    <property type="entry name" value="CT_C_D"/>
</dbReference>
<dbReference type="NCBIfam" id="TIGR00370">
    <property type="entry name" value="5-oxoprolinase subunit PxpB"/>
    <property type="match status" value="1"/>
</dbReference>
<dbReference type="SMART" id="SM00796">
    <property type="entry name" value="AHS1"/>
    <property type="match status" value="1"/>
</dbReference>
<dbReference type="SUPFAM" id="SSF160467">
    <property type="entry name" value="PH0987 N-terminal domain-like"/>
    <property type="match status" value="1"/>
</dbReference>
<evidence type="ECO:0000259" key="4">
    <source>
        <dbReference type="SMART" id="SM00796"/>
    </source>
</evidence>